<dbReference type="CDD" id="cd00555">
    <property type="entry name" value="Maf"/>
    <property type="match status" value="1"/>
</dbReference>
<dbReference type="Proteomes" id="UP000186894">
    <property type="component" value="Unassembled WGS sequence"/>
</dbReference>
<keyword evidence="4" id="KW-0963">Cytoplasm</keyword>
<reference evidence="5 6" key="1">
    <citation type="submission" date="2016-09" db="EMBL/GenBank/DDBJ databases">
        <title>Rhizobium oryziradicis sp. nov., isolated from the root of rice.</title>
        <authorList>
            <person name="Zhao J."/>
            <person name="Zhang X."/>
        </authorList>
    </citation>
    <scope>NUCLEOTIDE SEQUENCE [LARGE SCALE GENOMIC DNA]</scope>
    <source>
        <strain evidence="5 6">N19</strain>
    </source>
</reference>
<keyword evidence="3 4" id="KW-0546">Nucleotide metabolism</keyword>
<evidence type="ECO:0000313" key="6">
    <source>
        <dbReference type="Proteomes" id="UP000186894"/>
    </source>
</evidence>
<comment type="subcellular location">
    <subcellularLocation>
        <location evidence="4">Cytoplasm</location>
    </subcellularLocation>
</comment>
<comment type="catalytic activity">
    <reaction evidence="4">
        <text>N(7)-methyl-GTP + H2O = N(7)-methyl-GMP + diphosphate + H(+)</text>
        <dbReference type="Rhea" id="RHEA:58744"/>
        <dbReference type="ChEBI" id="CHEBI:15377"/>
        <dbReference type="ChEBI" id="CHEBI:15378"/>
        <dbReference type="ChEBI" id="CHEBI:33019"/>
        <dbReference type="ChEBI" id="CHEBI:58285"/>
        <dbReference type="ChEBI" id="CHEBI:87133"/>
    </reaction>
</comment>
<dbReference type="PIRSF" id="PIRSF006305">
    <property type="entry name" value="Maf"/>
    <property type="match status" value="1"/>
</dbReference>
<keyword evidence="2 4" id="KW-0378">Hydrolase</keyword>
<dbReference type="Pfam" id="PF02545">
    <property type="entry name" value="Maf"/>
    <property type="match status" value="1"/>
</dbReference>
<feature type="site" description="Important for substrate specificity" evidence="4">
    <location>
        <position position="77"/>
    </location>
</feature>
<proteinExistence type="inferred from homology"/>
<evidence type="ECO:0000256" key="2">
    <source>
        <dbReference type="ARBA" id="ARBA00022801"/>
    </source>
</evidence>
<comment type="cofactor">
    <cofactor evidence="1 4">
        <name>a divalent metal cation</name>
        <dbReference type="ChEBI" id="CHEBI:60240"/>
    </cofactor>
</comment>
<dbReference type="GO" id="GO:0005737">
    <property type="term" value="C:cytoplasm"/>
    <property type="evidence" value="ECO:0007669"/>
    <property type="project" value="UniProtKB-SubCell"/>
</dbReference>
<dbReference type="GO" id="GO:0047429">
    <property type="term" value="F:nucleoside triphosphate diphosphatase activity"/>
    <property type="evidence" value="ECO:0007669"/>
    <property type="project" value="InterPro"/>
</dbReference>
<sequence>MVLPLVLASTSPFRKQLLQQAGLEFTTAAPDIDEREIEARAEHQSLSPLQLADILGREKALAVSRKQMGALVLGGDQVMALGETVYHKPKDLTQARAQLLSLRGATHVLNSSLAFAKDGEIIWSHVSEAQMSVRMFSEKFLDDYLDKVGDKILKSVGGYQIEGMGVQLFSKVNGDYFTIIGVPLFPLLEKLRELGVLHA</sequence>
<protein>
    <recommendedName>
        <fullName evidence="4">7-methyl-GTP pyrophosphatase</fullName>
        <shortName evidence="4">m(7)GTP pyrophosphatase</shortName>
        <ecNumber evidence="4">3.6.1.-</ecNumber>
    </recommendedName>
</protein>
<dbReference type="InterPro" id="IPR003697">
    <property type="entry name" value="Maf-like"/>
</dbReference>
<keyword evidence="6" id="KW-1185">Reference proteome</keyword>
<evidence type="ECO:0000256" key="1">
    <source>
        <dbReference type="ARBA" id="ARBA00001968"/>
    </source>
</evidence>
<feature type="site" description="Important for substrate specificity" evidence="4">
    <location>
        <position position="13"/>
    </location>
</feature>
<dbReference type="EC" id="3.6.1.-" evidence="4"/>
<evidence type="ECO:0000256" key="3">
    <source>
        <dbReference type="ARBA" id="ARBA00023080"/>
    </source>
</evidence>
<dbReference type="GO" id="GO:0009117">
    <property type="term" value="P:nucleotide metabolic process"/>
    <property type="evidence" value="ECO:0007669"/>
    <property type="project" value="UniProtKB-KW"/>
</dbReference>
<dbReference type="AlphaFoldDB" id="A0A1Q8ZLF2"/>
<evidence type="ECO:0000256" key="4">
    <source>
        <dbReference type="HAMAP-Rule" id="MF_00528"/>
    </source>
</evidence>
<dbReference type="STRING" id="1867956.BJF95_00265"/>
<comment type="caution">
    <text evidence="5">The sequence shown here is derived from an EMBL/GenBank/DDBJ whole genome shotgun (WGS) entry which is preliminary data.</text>
</comment>
<dbReference type="Gene3D" id="3.90.950.10">
    <property type="match status" value="1"/>
</dbReference>
<comment type="similarity">
    <text evidence="4">Belongs to the Maf family. YceF subfamily.</text>
</comment>
<dbReference type="PANTHER" id="PTHR43213">
    <property type="entry name" value="BIFUNCTIONAL DTTP/UTP PYROPHOSPHATASE/METHYLTRANSFERASE PROTEIN-RELATED"/>
    <property type="match status" value="1"/>
</dbReference>
<dbReference type="EMBL" id="MKIM01000031">
    <property type="protein sequence ID" value="OLP42614.1"/>
    <property type="molecule type" value="Genomic_DNA"/>
</dbReference>
<gene>
    <name evidence="5" type="ORF">BJF95_00265</name>
</gene>
<feature type="active site" description="Proton acceptor" evidence="4">
    <location>
        <position position="76"/>
    </location>
</feature>
<name>A0A1Q8ZLF2_9HYPH</name>
<dbReference type="SUPFAM" id="SSF52972">
    <property type="entry name" value="ITPase-like"/>
    <property type="match status" value="1"/>
</dbReference>
<feature type="site" description="Important for substrate specificity" evidence="4">
    <location>
        <position position="162"/>
    </location>
</feature>
<dbReference type="PANTHER" id="PTHR43213:SF5">
    <property type="entry name" value="BIFUNCTIONAL DTTP_UTP PYROPHOSPHATASE_METHYLTRANSFERASE PROTEIN-RELATED"/>
    <property type="match status" value="1"/>
</dbReference>
<comment type="caution">
    <text evidence="4">Lacks conserved residue(s) required for the propagation of feature annotation.</text>
</comment>
<organism evidence="5 6">
    <name type="scientific">Rhizobium oryziradicis</name>
    <dbReference type="NCBI Taxonomy" id="1867956"/>
    <lineage>
        <taxon>Bacteria</taxon>
        <taxon>Pseudomonadati</taxon>
        <taxon>Pseudomonadota</taxon>
        <taxon>Alphaproteobacteria</taxon>
        <taxon>Hyphomicrobiales</taxon>
        <taxon>Rhizobiaceae</taxon>
        <taxon>Rhizobium/Agrobacterium group</taxon>
        <taxon>Rhizobium</taxon>
    </lineage>
</organism>
<evidence type="ECO:0000313" key="5">
    <source>
        <dbReference type="EMBL" id="OLP42614.1"/>
    </source>
</evidence>
<accession>A0A1Q8ZLF2</accession>
<comment type="function">
    <text evidence="4">Nucleoside triphosphate pyrophosphatase that hydrolyzes 7-methyl-GTP (m(7)GTP). May have a dual role in cell division arrest and in preventing the incorporation of modified nucleotides into cellular nucleic acids.</text>
</comment>
<dbReference type="OrthoDB" id="9813962at2"/>
<dbReference type="RefSeq" id="WP_075641306.1">
    <property type="nucleotide sequence ID" value="NZ_MKIM01000031.1"/>
</dbReference>
<dbReference type="HAMAP" id="MF_00528">
    <property type="entry name" value="Maf"/>
    <property type="match status" value="1"/>
</dbReference>
<dbReference type="InterPro" id="IPR029001">
    <property type="entry name" value="ITPase-like_fam"/>
</dbReference>